<dbReference type="AlphaFoldDB" id="G0EF72"/>
<keyword evidence="1" id="KW-0472">Membrane</keyword>
<reference evidence="2 3" key="1">
    <citation type="journal article" date="2011" name="Stand. Genomic Sci.">
        <title>Complete genome sequence of the hyperthermophilic chemolithoautotroph Pyrolobus fumarii type strain (1A).</title>
        <authorList>
            <person name="Anderson I."/>
            <person name="Goker M."/>
            <person name="Nolan M."/>
            <person name="Lucas S."/>
            <person name="Hammon N."/>
            <person name="Deshpande S."/>
            <person name="Cheng J.F."/>
            <person name="Tapia R."/>
            <person name="Han C."/>
            <person name="Goodwin L."/>
            <person name="Pitluck S."/>
            <person name="Huntemann M."/>
            <person name="Liolios K."/>
            <person name="Ivanova N."/>
            <person name="Pagani I."/>
            <person name="Mavromatis K."/>
            <person name="Ovchinikova G."/>
            <person name="Pati A."/>
            <person name="Chen A."/>
            <person name="Palaniappan K."/>
            <person name="Land M."/>
            <person name="Hauser L."/>
            <person name="Brambilla E.M."/>
            <person name="Huber H."/>
            <person name="Yasawong M."/>
            <person name="Rohde M."/>
            <person name="Spring S."/>
            <person name="Abt B."/>
            <person name="Sikorski J."/>
            <person name="Wirth R."/>
            <person name="Detter J.C."/>
            <person name="Woyke T."/>
            <person name="Bristow J."/>
            <person name="Eisen J.A."/>
            <person name="Markowitz V."/>
            <person name="Hugenholtz P."/>
            <person name="Kyrpides N.C."/>
            <person name="Klenk H.P."/>
            <person name="Lapidus A."/>
        </authorList>
    </citation>
    <scope>NUCLEOTIDE SEQUENCE [LARGE SCALE GENOMIC DNA]</scope>
    <source>
        <strain evidence="3">DSM 11204 / 1A</strain>
    </source>
</reference>
<dbReference type="InterPro" id="IPR036280">
    <property type="entry name" value="Multihaem_cyt_sf"/>
</dbReference>
<organism evidence="2 3">
    <name type="scientific">Pyrolobus fumarii (strain DSM 11204 / 1A)</name>
    <dbReference type="NCBI Taxonomy" id="694429"/>
    <lineage>
        <taxon>Archaea</taxon>
        <taxon>Thermoproteota</taxon>
        <taxon>Thermoprotei</taxon>
        <taxon>Desulfurococcales</taxon>
        <taxon>Pyrodictiaceae</taxon>
        <taxon>Pyrolobus</taxon>
    </lineage>
</organism>
<evidence type="ECO:0000256" key="1">
    <source>
        <dbReference type="SAM" id="Phobius"/>
    </source>
</evidence>
<accession>G0EF72</accession>
<dbReference type="Proteomes" id="UP000001037">
    <property type="component" value="Chromosome"/>
</dbReference>
<feature type="transmembrane region" description="Helical" evidence="1">
    <location>
        <begin position="195"/>
        <end position="216"/>
    </location>
</feature>
<dbReference type="KEGG" id="pfm:Pyrfu_1102"/>
<protein>
    <submittedName>
        <fullName evidence="2">Uncharacterized protein</fullName>
    </submittedName>
</protein>
<dbReference type="eggNOG" id="arCOG09418">
    <property type="taxonomic scope" value="Archaea"/>
</dbReference>
<name>G0EF72_PYRF1</name>
<proteinExistence type="predicted"/>
<keyword evidence="3" id="KW-1185">Reference proteome</keyword>
<dbReference type="SUPFAM" id="SSF48695">
    <property type="entry name" value="Multiheme cytochromes"/>
    <property type="match status" value="1"/>
</dbReference>
<dbReference type="RefSeq" id="WP_014026646.1">
    <property type="nucleotide sequence ID" value="NC_015931.1"/>
</dbReference>
<dbReference type="STRING" id="694429.Pyrfu_1102"/>
<gene>
    <name evidence="2" type="ordered locus">Pyrfu_1102</name>
</gene>
<evidence type="ECO:0000313" key="3">
    <source>
        <dbReference type="Proteomes" id="UP000001037"/>
    </source>
</evidence>
<evidence type="ECO:0000313" key="2">
    <source>
        <dbReference type="EMBL" id="AEM38969.1"/>
    </source>
</evidence>
<sequence length="222" mass="24338">MARDIVARSVLLASLALSLALLAFCVSTAYAAFYPCKACHQAMNLTGNKKVVEFHKIDLTVGAHRGLYCSNCHVPPLMQELVGGGEVYIPGMHPRDKLMETNKVCAVCHPREYKDYEMLVHGNKTFECPDGKVVKIVGYKGVIYDFHVCSEYKNLEKKPARACVECHDPHDPTYYAINILPEPSDRPAPPAQDEVVYGTVAALVGGLLLIVGAFVLPSRPHG</sequence>
<dbReference type="OrthoDB" id="145003at2157"/>
<dbReference type="InParanoid" id="G0EF72"/>
<dbReference type="EMBL" id="CP002838">
    <property type="protein sequence ID" value="AEM38969.1"/>
    <property type="molecule type" value="Genomic_DNA"/>
</dbReference>
<dbReference type="HOGENOM" id="CLU_1243063_0_0_2"/>
<keyword evidence="1" id="KW-0812">Transmembrane</keyword>
<keyword evidence="1" id="KW-1133">Transmembrane helix</keyword>
<dbReference type="GeneID" id="11139580"/>